<proteinExistence type="predicted"/>
<dbReference type="AlphaFoldDB" id="A0A4R3Z4L4"/>
<name>A0A4R3Z4L4_9GAMM</name>
<evidence type="ECO:0000313" key="2">
    <source>
        <dbReference type="Proteomes" id="UP000295719"/>
    </source>
</evidence>
<reference evidence="1 2" key="1">
    <citation type="submission" date="2019-03" db="EMBL/GenBank/DDBJ databases">
        <title>Genomic Encyclopedia of Type Strains, Phase IV (KMG-IV): sequencing the most valuable type-strain genomes for metagenomic binning, comparative biology and taxonomic classification.</title>
        <authorList>
            <person name="Goeker M."/>
        </authorList>
    </citation>
    <scope>NUCLEOTIDE SEQUENCE [LARGE SCALE GENOMIC DNA]</scope>
    <source>
        <strain evidence="1 2">DSM 19580</strain>
    </source>
</reference>
<keyword evidence="2" id="KW-1185">Reference proteome</keyword>
<dbReference type="Proteomes" id="UP000295719">
    <property type="component" value="Unassembled WGS sequence"/>
</dbReference>
<dbReference type="EMBL" id="SMCR01000001">
    <property type="protein sequence ID" value="TCW00248.1"/>
    <property type="molecule type" value="Genomic_DNA"/>
</dbReference>
<evidence type="ECO:0000313" key="1">
    <source>
        <dbReference type="EMBL" id="TCW00248.1"/>
    </source>
</evidence>
<protein>
    <submittedName>
        <fullName evidence="1">Uncharacterized protein</fullName>
    </submittedName>
</protein>
<accession>A0A4R3Z4L4</accession>
<comment type="caution">
    <text evidence="1">The sequence shown here is derived from an EMBL/GenBank/DDBJ whole genome shotgun (WGS) entry which is preliminary data.</text>
</comment>
<sequence length="74" mass="8359">MVSTVVHKTAQGMGKVFLTVMDPVKRPHQRRQRQRQMGQQQGIHYALTADWDNPSNAVARDVDPLFTISAKISI</sequence>
<gene>
    <name evidence="1" type="ORF">EDC52_101596</name>
</gene>
<organism evidence="1 2">
    <name type="scientific">Biostraticola tofi</name>
    <dbReference type="NCBI Taxonomy" id="466109"/>
    <lineage>
        <taxon>Bacteria</taxon>
        <taxon>Pseudomonadati</taxon>
        <taxon>Pseudomonadota</taxon>
        <taxon>Gammaproteobacteria</taxon>
        <taxon>Enterobacterales</taxon>
        <taxon>Bruguierivoracaceae</taxon>
        <taxon>Biostraticola</taxon>
    </lineage>
</organism>